<accession>A0A9P3UM32</accession>
<dbReference type="GO" id="GO:0016538">
    <property type="term" value="F:cyclin-dependent protein serine/threonine kinase regulator activity"/>
    <property type="evidence" value="ECO:0007669"/>
    <property type="project" value="InterPro"/>
</dbReference>
<dbReference type="InterPro" id="IPR006671">
    <property type="entry name" value="Cyclin_N"/>
</dbReference>
<dbReference type="AlphaFoldDB" id="A0A9P3UM32"/>
<reference evidence="5" key="1">
    <citation type="submission" date="2022-07" db="EMBL/GenBank/DDBJ databases">
        <title>The genome of Lyophyllum shimeji provides insight into the initial evolution of ectomycorrhizal fungal genome.</title>
        <authorList>
            <person name="Kobayashi Y."/>
            <person name="Shibata T."/>
            <person name="Hirakawa H."/>
            <person name="Shigenobu S."/>
            <person name="Nishiyama T."/>
            <person name="Yamada A."/>
            <person name="Hasebe M."/>
            <person name="Kawaguchi M."/>
        </authorList>
    </citation>
    <scope>NUCLEOTIDE SEQUENCE</scope>
    <source>
        <strain evidence="5">AT787</strain>
    </source>
</reference>
<evidence type="ECO:0000259" key="4">
    <source>
        <dbReference type="SMART" id="SM00385"/>
    </source>
</evidence>
<feature type="region of interest" description="Disordered" evidence="3">
    <location>
        <begin position="314"/>
        <end position="357"/>
    </location>
</feature>
<dbReference type="PANTHER" id="PTHR10026">
    <property type="entry name" value="CYCLIN"/>
    <property type="match status" value="1"/>
</dbReference>
<evidence type="ECO:0000313" key="6">
    <source>
        <dbReference type="Proteomes" id="UP001063166"/>
    </source>
</evidence>
<gene>
    <name evidence="5" type="ORF">LshimejAT787_0305830</name>
</gene>
<dbReference type="Gene3D" id="1.10.472.10">
    <property type="entry name" value="Cyclin-like"/>
    <property type="match status" value="1"/>
</dbReference>
<evidence type="ECO:0000256" key="3">
    <source>
        <dbReference type="SAM" id="MobiDB-lite"/>
    </source>
</evidence>
<feature type="domain" description="Cyclin-like" evidence="4">
    <location>
        <begin position="84"/>
        <end position="166"/>
    </location>
</feature>
<dbReference type="SMART" id="SM00385">
    <property type="entry name" value="CYCLIN"/>
    <property type="match status" value="1"/>
</dbReference>
<name>A0A9P3UM32_LYOSH</name>
<dbReference type="InterPro" id="IPR036915">
    <property type="entry name" value="Cyclin-like_sf"/>
</dbReference>
<dbReference type="SUPFAM" id="SSF47954">
    <property type="entry name" value="Cyclin-like"/>
    <property type="match status" value="2"/>
</dbReference>
<evidence type="ECO:0000256" key="2">
    <source>
        <dbReference type="RuleBase" id="RU000383"/>
    </source>
</evidence>
<organism evidence="5 6">
    <name type="scientific">Lyophyllum shimeji</name>
    <name type="common">Hon-shimeji</name>
    <name type="synonym">Tricholoma shimeji</name>
    <dbReference type="NCBI Taxonomy" id="47721"/>
    <lineage>
        <taxon>Eukaryota</taxon>
        <taxon>Fungi</taxon>
        <taxon>Dikarya</taxon>
        <taxon>Basidiomycota</taxon>
        <taxon>Agaricomycotina</taxon>
        <taxon>Agaricomycetes</taxon>
        <taxon>Agaricomycetidae</taxon>
        <taxon>Agaricales</taxon>
        <taxon>Tricholomatineae</taxon>
        <taxon>Lyophyllaceae</taxon>
        <taxon>Lyophyllum</taxon>
    </lineage>
</organism>
<keyword evidence="1 2" id="KW-0195">Cyclin</keyword>
<dbReference type="Proteomes" id="UP001063166">
    <property type="component" value="Unassembled WGS sequence"/>
</dbReference>
<dbReference type="GO" id="GO:0006357">
    <property type="term" value="P:regulation of transcription by RNA polymerase II"/>
    <property type="evidence" value="ECO:0007669"/>
    <property type="project" value="InterPro"/>
</dbReference>
<evidence type="ECO:0000256" key="1">
    <source>
        <dbReference type="ARBA" id="ARBA00023127"/>
    </source>
</evidence>
<dbReference type="InterPro" id="IPR013763">
    <property type="entry name" value="Cyclin-like_dom"/>
</dbReference>
<dbReference type="InterPro" id="IPR043198">
    <property type="entry name" value="Cyclin/Ssn8"/>
</dbReference>
<feature type="compositionally biased region" description="Acidic residues" evidence="3">
    <location>
        <begin position="348"/>
        <end position="357"/>
    </location>
</feature>
<keyword evidence="6" id="KW-1185">Reference proteome</keyword>
<dbReference type="InterPro" id="IPR031658">
    <property type="entry name" value="Cyclin_C_2"/>
</dbReference>
<dbReference type="CDD" id="cd20525">
    <property type="entry name" value="CYCLIN_CCNH_rpt2"/>
    <property type="match status" value="1"/>
</dbReference>
<dbReference type="Pfam" id="PF16899">
    <property type="entry name" value="Cyclin_C_2"/>
    <property type="match status" value="1"/>
</dbReference>
<dbReference type="CDD" id="cd20524">
    <property type="entry name" value="CYCLIN_CCNH_rpt1"/>
    <property type="match status" value="1"/>
</dbReference>
<dbReference type="Pfam" id="PF00134">
    <property type="entry name" value="Cyclin_N"/>
    <property type="match status" value="1"/>
</dbReference>
<sequence>MSSSTIEAAPSASPIPKRPLYESSTQFRNWRFSPEQLSELRSSLNAAAVAVIRNTLENEKPGSSSVVSFLNAEEEYLLVKLYITKITQLCGLFRFPEDVEATAVSYLKRFYLKNTVMDWHPKNVMLTALFLATKTTNNVISLETYTAHIPNTAPSDVLDLEFLVAQSLGFEFAVWHSHRALWGIILDMQNLPDCPPDIRPIYESALTHLRASRLTDAELIYTPSQIALAAVSLAAPELASQWSMSKFRSDAVESAEQLPGVIESIKALITSAGHPPDIEAVREVDRRLKLCKNPEKIVGSHAYLMKKEQEEKKALAKRSKKADETKQAIKNGDPFGNVLEHESRGLVDYDDDDDEED</sequence>
<comment type="caution">
    <text evidence="5">The sequence shown here is derived from an EMBL/GenBank/DDBJ whole genome shotgun (WGS) entry which is preliminary data.</text>
</comment>
<dbReference type="EMBL" id="BRPK01000003">
    <property type="protein sequence ID" value="GLB36295.1"/>
    <property type="molecule type" value="Genomic_DNA"/>
</dbReference>
<proteinExistence type="inferred from homology"/>
<dbReference type="OrthoDB" id="340962at2759"/>
<comment type="similarity">
    <text evidence="2">Belongs to the cyclin family.</text>
</comment>
<evidence type="ECO:0000313" key="5">
    <source>
        <dbReference type="EMBL" id="GLB36295.1"/>
    </source>
</evidence>
<protein>
    <submittedName>
        <fullName evidence="5">Cyclin family protein</fullName>
    </submittedName>
</protein>